<evidence type="ECO:0000259" key="5">
    <source>
        <dbReference type="Pfam" id="PF19190"/>
    </source>
</evidence>
<evidence type="ECO:0000313" key="6">
    <source>
        <dbReference type="EMBL" id="MBD8061342.1"/>
    </source>
</evidence>
<dbReference type="Pfam" id="PF00149">
    <property type="entry name" value="Metallophos"/>
    <property type="match status" value="1"/>
</dbReference>
<sequence>MSLFTAVGPRRERRRWTAAALTLLLTVCGLLGASAAEPADPPEVLLSASSDRSGPRPLDGAALGSGGAYVFVAERADIEKVSFWLDDPTRKKKARKVEGNAPWDFAGSAKDDAALPWDPGSVSAGTHTVTALVELSDGTTALVHSTFTTGTVTPALAAAPAVLQLVSDVDGPPLTRTVEVTSAPGSADVTASSDAPWLTAGPARGTTPRTLELAVDPDGLAPGTHSATVTLTADGFTPASVRVDLSVLAAPGEYDLWSSPHADRSAAVPLAGATVSGPVRIFTGPDDGVTAVAFYVDDPARARSPYRSERTAPFDLAGGTTGQADAFDTTRLTDGSHTVTAVLTLAAGGTVVVDSAFHVTNAPGPALALDPATLSVAATAGSAPVTRTVAVSSGSTPVPVAVSSDAPWAGVTTAAGTTPTTATVTLDPAGLAPGAHTAVVTASSPGLPGVSLPVTLTVTEDVPPPPPPPPPTHTLALSAAPDRSDPAPLDGAEVRGDVHVFVTPEAGLSKVEFFVDDPQLKRKPYKSEGNAPWDLAGSATDGAALPYDTWQLADGAHTVTARLTSTSGTRSTVTAAFTVLNGTPVLAAHPRRLTLGLAPGETAHSDLAVRMSDSSAVPLTVSTDVPWLSATPATATTPGDIAVVADTAGLAVGTHTGAVTVTAPGQDAVVVPVELRLEWPPPDQVHLAWTADPATTLTVTWRTTSPGTPWVEHAPAGSGGPWTRAEASPRASGTSGQLWTATLTGLAPGESYDYRVVQPETTSQTWTARTVAPDAQTRAVYFADTGIDGRTDGLTVATGRSIELLTELHPDVLLAGGDYAYFNTDARFATLDDAIDAWFQQLEPAAAQSPLMPTYGNHEVLLGEGFEPWAARFPTPEGWSDRRSYSFDVGPFHFISLHAVHNTGKLPTAEIEWLEADIAAATQAGRPWIVPFTHVSAFAAGSVHPSNLALRDQLGRVLERHGIRLVLQSHDQAYQRTWPLTGVGSGAGVTATTTDPTCAAPGDGVVWMTVSPAGKLSNRSGDFSPYAETPAPSWSAVRDNTRHHLAELTASAAGDLEVEVLGYHAEGDVEVVDTVTIAREACG</sequence>
<dbReference type="Gene3D" id="2.60.40.10">
    <property type="entry name" value="Immunoglobulins"/>
    <property type="match status" value="2"/>
</dbReference>
<feature type="domain" description="Calcineurin-like phosphoesterase" evidence="3">
    <location>
        <begin position="805"/>
        <end position="971"/>
    </location>
</feature>
<dbReference type="InterPro" id="IPR039331">
    <property type="entry name" value="PAPs-like"/>
</dbReference>
<feature type="domain" description="BACON" evidence="5">
    <location>
        <begin position="190"/>
        <end position="243"/>
    </location>
</feature>
<gene>
    <name evidence="6" type="ORF">H9624_03270</name>
</gene>
<accession>A0ABR8YZ40</accession>
<feature type="region of interest" description="Disordered" evidence="2">
    <location>
        <begin position="185"/>
        <end position="206"/>
    </location>
</feature>
<organism evidence="6 7">
    <name type="scientific">Oceanitalea stevensii</name>
    <dbReference type="NCBI Taxonomy" id="2763072"/>
    <lineage>
        <taxon>Bacteria</taxon>
        <taxon>Bacillati</taxon>
        <taxon>Actinomycetota</taxon>
        <taxon>Actinomycetes</taxon>
        <taxon>Micrococcales</taxon>
        <taxon>Bogoriellaceae</taxon>
        <taxon>Georgenia</taxon>
    </lineage>
</organism>
<dbReference type="InterPro" id="IPR013783">
    <property type="entry name" value="Ig-like_fold"/>
</dbReference>
<keyword evidence="1" id="KW-0732">Signal</keyword>
<evidence type="ECO:0000256" key="1">
    <source>
        <dbReference type="ARBA" id="ARBA00022729"/>
    </source>
</evidence>
<evidence type="ECO:0000259" key="4">
    <source>
        <dbReference type="Pfam" id="PF16656"/>
    </source>
</evidence>
<feature type="domain" description="Purple acid phosphatase N-terminal" evidence="4">
    <location>
        <begin position="682"/>
        <end position="770"/>
    </location>
</feature>
<dbReference type="Pfam" id="PF16656">
    <property type="entry name" value="Pur_ac_phosph_N"/>
    <property type="match status" value="1"/>
</dbReference>
<comment type="caution">
    <text evidence="6">The sequence shown here is derived from an EMBL/GenBank/DDBJ whole genome shotgun (WGS) entry which is preliminary data.</text>
</comment>
<dbReference type="InterPro" id="IPR008963">
    <property type="entry name" value="Purple_acid_Pase-like_N"/>
</dbReference>
<dbReference type="PANTHER" id="PTHR22953">
    <property type="entry name" value="ACID PHOSPHATASE RELATED"/>
    <property type="match status" value="1"/>
</dbReference>
<dbReference type="Gene3D" id="3.60.21.10">
    <property type="match status" value="1"/>
</dbReference>
<reference evidence="6 7" key="1">
    <citation type="submission" date="2020-08" db="EMBL/GenBank/DDBJ databases">
        <title>A Genomic Blueprint of the Chicken Gut Microbiome.</title>
        <authorList>
            <person name="Gilroy R."/>
            <person name="Ravi A."/>
            <person name="Getino M."/>
            <person name="Pursley I."/>
            <person name="Horton D.L."/>
            <person name="Alikhan N.-F."/>
            <person name="Baker D."/>
            <person name="Gharbi K."/>
            <person name="Hall N."/>
            <person name="Watson M."/>
            <person name="Adriaenssens E.M."/>
            <person name="Foster-Nyarko E."/>
            <person name="Jarju S."/>
            <person name="Secka A."/>
            <person name="Antonio M."/>
            <person name="Oren A."/>
            <person name="Chaudhuri R."/>
            <person name="La Ragione R.M."/>
            <person name="Hildebrand F."/>
            <person name="Pallen M.J."/>
        </authorList>
    </citation>
    <scope>NUCLEOTIDE SEQUENCE [LARGE SCALE GENOMIC DNA]</scope>
    <source>
        <strain evidence="6 7">Sa1BUA1</strain>
    </source>
</reference>
<dbReference type="EMBL" id="JACSPO010000001">
    <property type="protein sequence ID" value="MBD8061342.1"/>
    <property type="molecule type" value="Genomic_DNA"/>
</dbReference>
<dbReference type="RefSeq" id="WP_251838462.1">
    <property type="nucleotide sequence ID" value="NZ_JACSPO010000001.1"/>
</dbReference>
<evidence type="ECO:0000313" key="7">
    <source>
        <dbReference type="Proteomes" id="UP000661894"/>
    </source>
</evidence>
<dbReference type="SUPFAM" id="SSF49363">
    <property type="entry name" value="Purple acid phosphatase, N-terminal domain"/>
    <property type="match status" value="1"/>
</dbReference>
<dbReference type="InterPro" id="IPR004843">
    <property type="entry name" value="Calcineurin-like_PHP"/>
</dbReference>
<dbReference type="InterPro" id="IPR029052">
    <property type="entry name" value="Metallo-depent_PP-like"/>
</dbReference>
<evidence type="ECO:0000259" key="3">
    <source>
        <dbReference type="Pfam" id="PF00149"/>
    </source>
</evidence>
<proteinExistence type="predicted"/>
<evidence type="ECO:0000256" key="2">
    <source>
        <dbReference type="SAM" id="MobiDB-lite"/>
    </source>
</evidence>
<dbReference type="InterPro" id="IPR015914">
    <property type="entry name" value="PAPs_N"/>
</dbReference>
<keyword evidence="7" id="KW-1185">Reference proteome</keyword>
<dbReference type="PANTHER" id="PTHR22953:SF153">
    <property type="entry name" value="PURPLE ACID PHOSPHATASE"/>
    <property type="match status" value="1"/>
</dbReference>
<dbReference type="Gene3D" id="2.60.40.380">
    <property type="entry name" value="Purple acid phosphatase-like, N-terminal"/>
    <property type="match status" value="1"/>
</dbReference>
<protein>
    <submittedName>
        <fullName evidence="6">Fibronectin type III domain-containing protein</fullName>
    </submittedName>
</protein>
<dbReference type="Proteomes" id="UP000661894">
    <property type="component" value="Unassembled WGS sequence"/>
</dbReference>
<feature type="region of interest" description="Disordered" evidence="2">
    <location>
        <begin position="704"/>
        <end position="736"/>
    </location>
</feature>
<dbReference type="Pfam" id="PF19190">
    <property type="entry name" value="BACON_2"/>
    <property type="match status" value="1"/>
</dbReference>
<feature type="region of interest" description="Disordered" evidence="2">
    <location>
        <begin position="461"/>
        <end position="489"/>
    </location>
</feature>
<name>A0ABR8YZ40_9MICO</name>
<dbReference type="InterPro" id="IPR024361">
    <property type="entry name" value="BACON"/>
</dbReference>
<dbReference type="SUPFAM" id="SSF56300">
    <property type="entry name" value="Metallo-dependent phosphatases"/>
    <property type="match status" value="1"/>
</dbReference>
<feature type="compositionally biased region" description="Pro residues" evidence="2">
    <location>
        <begin position="462"/>
        <end position="472"/>
    </location>
</feature>